<reference evidence="1 2" key="1">
    <citation type="submission" date="2019-03" db="EMBL/GenBank/DDBJ databases">
        <title>Genomic Encyclopedia of Type Strains, Phase IV (KMG-IV): sequencing the most valuable type-strain genomes for metagenomic binning, comparative biology and taxonomic classification.</title>
        <authorList>
            <person name="Goeker M."/>
        </authorList>
    </citation>
    <scope>NUCLEOTIDE SEQUENCE [LARGE SCALE GENOMIC DNA]</scope>
    <source>
        <strain evidence="1 2">DSM 45765</strain>
    </source>
</reference>
<accession>A0A4R2QUE9</accession>
<comment type="caution">
    <text evidence="1">The sequence shown here is derived from an EMBL/GenBank/DDBJ whole genome shotgun (WGS) entry which is preliminary data.</text>
</comment>
<dbReference type="Proteomes" id="UP000294911">
    <property type="component" value="Unassembled WGS sequence"/>
</dbReference>
<proteinExistence type="predicted"/>
<evidence type="ECO:0000313" key="1">
    <source>
        <dbReference type="EMBL" id="TCP53590.1"/>
    </source>
</evidence>
<evidence type="ECO:0008006" key="3">
    <source>
        <dbReference type="Google" id="ProtNLM"/>
    </source>
</evidence>
<dbReference type="EMBL" id="SLXQ01000004">
    <property type="protein sequence ID" value="TCP53590.1"/>
    <property type="molecule type" value="Genomic_DNA"/>
</dbReference>
<gene>
    <name evidence="1" type="ORF">EV191_104157</name>
</gene>
<protein>
    <recommendedName>
        <fullName evidence="3">Excreted virulence factor EspC (Type VII ESX diderm)</fullName>
    </recommendedName>
</protein>
<name>A0A4R2QUE9_9PSEU</name>
<sequence length="115" mass="12051">MTAVAIELTSAQTKELRDLLKETAAEGRGLVRSANDGYAGVVGASWIGPAALAGLGKNDELMEHWNNSLQPILDELEVAILGTEGNMEAMEDEGVNLHNTVSPDGGGFGNFARLA</sequence>
<organism evidence="1 2">
    <name type="scientific">Tamaricihabitans halophyticus</name>
    <dbReference type="NCBI Taxonomy" id="1262583"/>
    <lineage>
        <taxon>Bacteria</taxon>
        <taxon>Bacillati</taxon>
        <taxon>Actinomycetota</taxon>
        <taxon>Actinomycetes</taxon>
        <taxon>Pseudonocardiales</taxon>
        <taxon>Pseudonocardiaceae</taxon>
        <taxon>Tamaricihabitans</taxon>
    </lineage>
</organism>
<keyword evidence="2" id="KW-1185">Reference proteome</keyword>
<evidence type="ECO:0000313" key="2">
    <source>
        <dbReference type="Proteomes" id="UP000294911"/>
    </source>
</evidence>
<dbReference type="AlphaFoldDB" id="A0A4R2QUE9"/>